<organism evidence="7 8">
    <name type="scientific">Capillimicrobium parvum</name>
    <dbReference type="NCBI Taxonomy" id="2884022"/>
    <lineage>
        <taxon>Bacteria</taxon>
        <taxon>Bacillati</taxon>
        <taxon>Actinomycetota</taxon>
        <taxon>Thermoleophilia</taxon>
        <taxon>Solirubrobacterales</taxon>
        <taxon>Capillimicrobiaceae</taxon>
        <taxon>Capillimicrobium</taxon>
    </lineage>
</organism>
<feature type="transmembrane region" description="Helical" evidence="5">
    <location>
        <begin position="321"/>
        <end position="338"/>
    </location>
</feature>
<name>A0A9E6XYD3_9ACTN</name>
<dbReference type="SUPFAM" id="SSF52091">
    <property type="entry name" value="SpoIIaa-like"/>
    <property type="match status" value="1"/>
</dbReference>
<comment type="subcellular location">
    <subcellularLocation>
        <location evidence="1">Membrane</location>
        <topology evidence="1">Multi-pass membrane protein</topology>
    </subcellularLocation>
</comment>
<keyword evidence="3 5" id="KW-1133">Transmembrane helix</keyword>
<dbReference type="InterPro" id="IPR002645">
    <property type="entry name" value="STAS_dom"/>
</dbReference>
<feature type="transmembrane region" description="Helical" evidence="5">
    <location>
        <begin position="237"/>
        <end position="261"/>
    </location>
</feature>
<dbReference type="GO" id="GO:0055085">
    <property type="term" value="P:transmembrane transport"/>
    <property type="evidence" value="ECO:0007669"/>
    <property type="project" value="InterPro"/>
</dbReference>
<keyword evidence="2 5" id="KW-0812">Transmembrane</keyword>
<keyword evidence="8" id="KW-1185">Reference proteome</keyword>
<dbReference type="Gene3D" id="3.30.750.24">
    <property type="entry name" value="STAS domain"/>
    <property type="match status" value="1"/>
</dbReference>
<dbReference type="AlphaFoldDB" id="A0A9E6XYD3"/>
<accession>A0A9E6XYD3</accession>
<protein>
    <submittedName>
        <fullName evidence="7">Sulfate transporter</fullName>
    </submittedName>
</protein>
<evidence type="ECO:0000313" key="7">
    <source>
        <dbReference type="EMBL" id="UGS36774.1"/>
    </source>
</evidence>
<dbReference type="InterPro" id="IPR011547">
    <property type="entry name" value="SLC26A/SulP_dom"/>
</dbReference>
<dbReference type="EMBL" id="CP087164">
    <property type="protein sequence ID" value="UGS36774.1"/>
    <property type="molecule type" value="Genomic_DNA"/>
</dbReference>
<gene>
    <name evidence="7" type="ORF">DSM104329_03185</name>
</gene>
<dbReference type="GO" id="GO:0016020">
    <property type="term" value="C:membrane"/>
    <property type="evidence" value="ECO:0007669"/>
    <property type="project" value="UniProtKB-SubCell"/>
</dbReference>
<dbReference type="PANTHER" id="PTHR11814">
    <property type="entry name" value="SULFATE TRANSPORTER"/>
    <property type="match status" value="1"/>
</dbReference>
<evidence type="ECO:0000256" key="4">
    <source>
        <dbReference type="ARBA" id="ARBA00023136"/>
    </source>
</evidence>
<dbReference type="InterPro" id="IPR036513">
    <property type="entry name" value="STAS_dom_sf"/>
</dbReference>
<dbReference type="InterPro" id="IPR001902">
    <property type="entry name" value="SLC26A/SulP_fam"/>
</dbReference>
<evidence type="ECO:0000256" key="2">
    <source>
        <dbReference type="ARBA" id="ARBA00022692"/>
    </source>
</evidence>
<dbReference type="PROSITE" id="PS50801">
    <property type="entry name" value="STAS"/>
    <property type="match status" value="1"/>
</dbReference>
<evidence type="ECO:0000256" key="3">
    <source>
        <dbReference type="ARBA" id="ARBA00022989"/>
    </source>
</evidence>
<proteinExistence type="predicted"/>
<dbReference type="Proteomes" id="UP001162834">
    <property type="component" value="Chromosome"/>
</dbReference>
<dbReference type="KEGG" id="sbae:DSM104329_03185"/>
<sequence length="569" mass="57042">MLASIAARARSLLPGRRDARRDAIAGLPAAISSVPDGMAASVLAGVNPIHGLYACVAGPVAGGLTAGTQRMMITTTSAAALAAGSALQGVPAGQRDDAVLLLTLLAGLVMVGAGIARLGRYTRFVSHSVMMGFLTGVAVNIVLGQIPHLLGAPADGDTAIEKALHVLTHPGGVELSSAACGASAILILLGLARTPLRPVGALFALAMPTLAIVLLGVDSVAQVSDIGAIPAGLPSPALPNLGTLNADLAIGAFSIAAIVLVQGAGVRQSAPNLDASRSRINTDFIAQGVGNLAAGLLRGQPVGGSVGTTALSVAAGARTRWAAIFAGAWMAVILIAFSGQIGKVVLPTLAAILIFAGVGSIRHGQLVTIARAGGVGRVAVVTTFVATLALPIAAAVGVGVALSLVLQLNQEASDLRVVSLVPTDDGGLREGPAPTALQPRSVALLEIYGSLLFAGARTLEARLPDVADATRAAVVLRLRGRVNLGTTFLVVVLEYQEQLAAAGGRLFLSGVDASLLDQLRRARAADVEGAGIQAFVATEVLGESTLDGYRAAQAWASEVSPDAEPASGC</sequence>
<dbReference type="RefSeq" id="WP_259310841.1">
    <property type="nucleotide sequence ID" value="NZ_CP087164.1"/>
</dbReference>
<reference evidence="7" key="1">
    <citation type="journal article" date="2022" name="Int. J. Syst. Evol. Microbiol.">
        <title>Pseudomonas aegrilactucae sp. nov. and Pseudomonas morbosilactucae sp. nov., pathogens causing bacterial rot of lettuce in Japan.</title>
        <authorList>
            <person name="Sawada H."/>
            <person name="Fujikawa T."/>
            <person name="Satou M."/>
        </authorList>
    </citation>
    <scope>NUCLEOTIDE SEQUENCE</scope>
    <source>
        <strain evidence="7">0166_1</strain>
    </source>
</reference>
<evidence type="ECO:0000259" key="6">
    <source>
        <dbReference type="PROSITE" id="PS50801"/>
    </source>
</evidence>
<dbReference type="Pfam" id="PF00916">
    <property type="entry name" value="Sulfate_transp"/>
    <property type="match status" value="1"/>
</dbReference>
<feature type="transmembrane region" description="Helical" evidence="5">
    <location>
        <begin position="199"/>
        <end position="217"/>
    </location>
</feature>
<dbReference type="Pfam" id="PF01740">
    <property type="entry name" value="STAS"/>
    <property type="match status" value="1"/>
</dbReference>
<evidence type="ECO:0000256" key="5">
    <source>
        <dbReference type="SAM" id="Phobius"/>
    </source>
</evidence>
<feature type="domain" description="STAS" evidence="6">
    <location>
        <begin position="432"/>
        <end position="552"/>
    </location>
</feature>
<feature type="transmembrane region" description="Helical" evidence="5">
    <location>
        <begin position="344"/>
        <end position="362"/>
    </location>
</feature>
<evidence type="ECO:0000256" key="1">
    <source>
        <dbReference type="ARBA" id="ARBA00004141"/>
    </source>
</evidence>
<feature type="transmembrane region" description="Helical" evidence="5">
    <location>
        <begin position="98"/>
        <end position="116"/>
    </location>
</feature>
<feature type="transmembrane region" description="Helical" evidence="5">
    <location>
        <begin position="128"/>
        <end position="146"/>
    </location>
</feature>
<feature type="transmembrane region" description="Helical" evidence="5">
    <location>
        <begin position="175"/>
        <end position="192"/>
    </location>
</feature>
<feature type="transmembrane region" description="Helical" evidence="5">
    <location>
        <begin position="374"/>
        <end position="406"/>
    </location>
</feature>
<keyword evidence="4 5" id="KW-0472">Membrane</keyword>
<evidence type="ECO:0000313" key="8">
    <source>
        <dbReference type="Proteomes" id="UP001162834"/>
    </source>
</evidence>